<gene>
    <name evidence="3" type="ORF">NBRC116585_00370</name>
</gene>
<dbReference type="Pfam" id="PF17963">
    <property type="entry name" value="Big_9"/>
    <property type="match status" value="3"/>
</dbReference>
<dbReference type="InterPro" id="IPR015919">
    <property type="entry name" value="Cadherin-like_sf"/>
</dbReference>
<name>A0ABP9ZUV4_9GAMM</name>
<evidence type="ECO:0000256" key="1">
    <source>
        <dbReference type="SAM" id="SignalP"/>
    </source>
</evidence>
<proteinExistence type="predicted"/>
<evidence type="ECO:0000259" key="2">
    <source>
        <dbReference type="PROSITE" id="PS50268"/>
    </source>
</evidence>
<feature type="domain" description="Cadherin" evidence="2">
    <location>
        <begin position="471"/>
        <end position="585"/>
    </location>
</feature>
<evidence type="ECO:0000313" key="3">
    <source>
        <dbReference type="EMBL" id="GAA6143920.1"/>
    </source>
</evidence>
<reference evidence="3 4" key="1">
    <citation type="submission" date="2024-04" db="EMBL/GenBank/DDBJ databases">
        <title>Draft genome sequence of Thalassolituus maritimus NBRC 116585.</title>
        <authorList>
            <person name="Miyakawa T."/>
            <person name="Kusuya Y."/>
            <person name="Miura T."/>
        </authorList>
    </citation>
    <scope>NUCLEOTIDE SEQUENCE [LARGE SCALE GENOMIC DNA]</scope>
    <source>
        <strain evidence="3 4">5NW40-0001</strain>
    </source>
</reference>
<protein>
    <recommendedName>
        <fullName evidence="2">Cadherin domain-containing protein</fullName>
    </recommendedName>
</protein>
<dbReference type="Proteomes" id="UP001481413">
    <property type="component" value="Unassembled WGS sequence"/>
</dbReference>
<dbReference type="Gene3D" id="2.60.40.1120">
    <property type="entry name" value="Carboxypeptidase-like, regulatory domain"/>
    <property type="match status" value="1"/>
</dbReference>
<dbReference type="SMART" id="SM00736">
    <property type="entry name" value="CADG"/>
    <property type="match status" value="2"/>
</dbReference>
<organism evidence="3 4">
    <name type="scientific">Thalassolituus maritimus</name>
    <dbReference type="NCBI Taxonomy" id="484498"/>
    <lineage>
        <taxon>Bacteria</taxon>
        <taxon>Pseudomonadati</taxon>
        <taxon>Pseudomonadota</taxon>
        <taxon>Gammaproteobacteria</taxon>
        <taxon>Oceanospirillales</taxon>
        <taxon>Oceanospirillaceae</taxon>
        <taxon>Thalassolituus</taxon>
    </lineage>
</organism>
<dbReference type="InterPro" id="IPR006644">
    <property type="entry name" value="Cadg"/>
</dbReference>
<feature type="domain" description="Cadherin" evidence="2">
    <location>
        <begin position="333"/>
        <end position="454"/>
    </location>
</feature>
<sequence>MMRLIRRFAVLVASLPLIAHGNIVIVNNDSAGEGFNDNTPVSTVGGNTGTTLGEQRLNVFQRAADILNTTFNISTVVRVGSSFDPLTCSASFGTLGQAGPAAVEFDYPTQSITPHALYNQQVGYDADTSEVEITAQFNSSIDGNDNCLFNTNWYYGYDAPSGNDNSLLSVVLHEIIHGMGFLSYLQSDGSSGAGWNTSGGFVEGFDPYTRQLKDASTGQMLTDQAAGTRSTVMRSGTNLVWNGTTTNAESGNYTAGINAGHVQMYAPGSYEGGSSVSHFDTAMNPNELMEPQYTEFMDSPGLAEQLLVDIGWTQSSTSTANTAPVLATIGDRSLPEDGSLSFPLSATDADGDSVSFSLDAHSAALGVTLSGSTLSINPNSQFNGSGTITVSASDGVDSDSETFTVTVTAVNDAPVLASISDQSVNEESSTSLSLSATDVDGDTLTYQIDSAPAAFGVSISGATLSINPVNDFTGSGTVTVSVSDGSLSDSQTFTVTVNNVNDAPVINAIGNLQFDWDDTRSLTLTATDVDGDSLTFSASSSDTSAITTSVSGSTLTLTPATSNTASATITVTVTDGNLSASTPFTAELTEPTSTISSTQLGVSLDSTAFLDGQIYEAGLNPVSIVPTGGAGNYTVTVFYDGVDRSELLSGSAMLLPETGAFAGTYSVDISDGDGTSLSVYIDRPLRMTPSVDPLMKNTSSASLMIQGAPSGTNIGLVGSTGISFVDSDGNSVTSTTAPDAAGTYNATTISLTVADVLNGSVTASATNVPDSTTSLNIVEARTVTLTVVDTNGRPVSSADVTFEDERFSEWGLDTEYETDDNGQVELTLPAIDLEAQIDGEEYRSSDSEIPAAATTVEVALEPASIAYRLSGLITAQGFTFSSESPEVTIQLTDGSEVTAELLTLSNTRIEYTWESTLGSALPETLTVSHSAIPPVRIGLNPVASEELVDIALISETDDDSATGAGQIGYGLVMAFGLLALWPRRRSKTSPKTNPKAA</sequence>
<keyword evidence="1" id="KW-0732">Signal</keyword>
<dbReference type="InterPro" id="IPR013783">
    <property type="entry name" value="Ig-like_fold"/>
</dbReference>
<dbReference type="EMBL" id="BAABWH010000001">
    <property type="protein sequence ID" value="GAA6143920.1"/>
    <property type="molecule type" value="Genomic_DNA"/>
</dbReference>
<dbReference type="Gene3D" id="2.60.40.10">
    <property type="entry name" value="Immunoglobulins"/>
    <property type="match status" value="3"/>
</dbReference>
<keyword evidence="4" id="KW-1185">Reference proteome</keyword>
<dbReference type="InterPro" id="IPR002126">
    <property type="entry name" value="Cadherin-like_dom"/>
</dbReference>
<dbReference type="PROSITE" id="PS50268">
    <property type="entry name" value="CADHERIN_2"/>
    <property type="match status" value="2"/>
</dbReference>
<evidence type="ECO:0000313" key="4">
    <source>
        <dbReference type="Proteomes" id="UP001481413"/>
    </source>
</evidence>
<accession>A0ABP9ZUV4</accession>
<dbReference type="SUPFAM" id="SSF49313">
    <property type="entry name" value="Cadherin-like"/>
    <property type="match status" value="2"/>
</dbReference>
<dbReference type="RefSeq" id="WP_353292875.1">
    <property type="nucleotide sequence ID" value="NZ_BAABWH010000001.1"/>
</dbReference>
<feature type="chain" id="PRO_5045078244" description="Cadherin domain-containing protein" evidence="1">
    <location>
        <begin position="22"/>
        <end position="997"/>
    </location>
</feature>
<feature type="signal peptide" evidence="1">
    <location>
        <begin position="1"/>
        <end position="21"/>
    </location>
</feature>
<comment type="caution">
    <text evidence="3">The sequence shown here is derived from an EMBL/GenBank/DDBJ whole genome shotgun (WGS) entry which is preliminary data.</text>
</comment>